<gene>
    <name evidence="2" type="ORF">HUT05_00640</name>
</gene>
<name>A0A7I0NSI2_STRCX</name>
<reference evidence="2 3" key="1">
    <citation type="submission" date="2020-06" db="EMBL/GenBank/DDBJ databases">
        <title>Genome mining for natural products.</title>
        <authorList>
            <person name="Zhang B."/>
            <person name="Shi J."/>
            <person name="Ge H."/>
        </authorList>
    </citation>
    <scope>NUCLEOTIDE SEQUENCE [LARGE SCALE GENOMIC DNA]</scope>
    <source>
        <strain evidence="2 3">NA02069</strain>
    </source>
</reference>
<dbReference type="Proteomes" id="UP000509418">
    <property type="component" value="Chromosome"/>
</dbReference>
<feature type="region of interest" description="Disordered" evidence="1">
    <location>
        <begin position="139"/>
        <end position="195"/>
    </location>
</feature>
<dbReference type="EMBL" id="CP056041">
    <property type="protein sequence ID" value="QKZ16025.1"/>
    <property type="molecule type" value="Genomic_DNA"/>
</dbReference>
<feature type="compositionally biased region" description="Basic residues" evidence="1">
    <location>
        <begin position="157"/>
        <end position="166"/>
    </location>
</feature>
<accession>A0A7I0NSI2</accession>
<evidence type="ECO:0000313" key="3">
    <source>
        <dbReference type="Proteomes" id="UP000509418"/>
    </source>
</evidence>
<organism evidence="2 3">
    <name type="scientific">Streptomyces chartreusis</name>
    <dbReference type="NCBI Taxonomy" id="1969"/>
    <lineage>
        <taxon>Bacteria</taxon>
        <taxon>Bacillati</taxon>
        <taxon>Actinomycetota</taxon>
        <taxon>Actinomycetes</taxon>
        <taxon>Kitasatosporales</taxon>
        <taxon>Streptomycetaceae</taxon>
        <taxon>Streptomyces</taxon>
    </lineage>
</organism>
<protein>
    <submittedName>
        <fullName evidence="2">Uncharacterized protein</fullName>
    </submittedName>
</protein>
<sequence length="195" mass="21099">MTVILTPPGQELRLLASLASWTGPAPGPDGREVAHILITHTPALTDDSVEARMRRLSDTLGGLTGPPDVVPQIDRCLQIVGDQVLVHFPGASRKLRLPTRRPRTELVARNSETVLLLGLDPPPQTADAARLDTYLDDALAPAEPPGNFPHTPGRTGALRRHTRKLPWKPSNAPGWTSNSPGSPPRLPPHSRPRRS</sequence>
<evidence type="ECO:0000313" key="2">
    <source>
        <dbReference type="EMBL" id="QKZ16025.1"/>
    </source>
</evidence>
<keyword evidence="3" id="KW-1185">Reference proteome</keyword>
<proteinExistence type="predicted"/>
<evidence type="ECO:0000256" key="1">
    <source>
        <dbReference type="SAM" id="MobiDB-lite"/>
    </source>
</evidence>
<dbReference type="RefSeq" id="WP_176573738.1">
    <property type="nucleotide sequence ID" value="NZ_CBDRGH010000095.1"/>
</dbReference>
<dbReference type="AlphaFoldDB" id="A0A7I0NSI2"/>